<name>A0ACB5RCK8_9CLOT</name>
<accession>A0ACB5RCK8</accession>
<proteinExistence type="predicted"/>
<reference evidence="1" key="1">
    <citation type="journal article" date="2025" name="Int. J. Syst. Evol. Microbiol.">
        <title>Inconstantimicrobium mannanitabidum sp. nov., a novel member of the family Clostridiaceae isolated from anoxic soil under the treatment of reductive soil disinfestation.</title>
        <authorList>
            <person name="Ueki A."/>
            <person name="Tonouchi A."/>
            <person name="Honma S."/>
            <person name="Kaku N."/>
            <person name="Ueki K."/>
        </authorList>
    </citation>
    <scope>NUCLEOTIDE SEQUENCE</scope>
    <source>
        <strain evidence="1">TW13</strain>
    </source>
</reference>
<comment type="caution">
    <text evidence="1">The sequence shown here is derived from an EMBL/GenBank/DDBJ whole genome shotgun (WGS) entry which is preliminary data.</text>
</comment>
<keyword evidence="2" id="KW-1185">Reference proteome</keyword>
<dbReference type="EMBL" id="BROD01000001">
    <property type="protein sequence ID" value="GKX66989.1"/>
    <property type="molecule type" value="Genomic_DNA"/>
</dbReference>
<organism evidence="1 2">
    <name type="scientific">Inconstantimicrobium mannanitabidum</name>
    <dbReference type="NCBI Taxonomy" id="1604901"/>
    <lineage>
        <taxon>Bacteria</taxon>
        <taxon>Bacillati</taxon>
        <taxon>Bacillota</taxon>
        <taxon>Clostridia</taxon>
        <taxon>Eubacteriales</taxon>
        <taxon>Clostridiaceae</taxon>
        <taxon>Inconstantimicrobium</taxon>
    </lineage>
</organism>
<protein>
    <submittedName>
        <fullName evidence="1">MATE family efflux transporter</fullName>
    </submittedName>
</protein>
<gene>
    <name evidence="1" type="ORF">rsdtw13_22470</name>
</gene>
<sequence length="455" mass="49178">MHKKIDLTEGKIANKLVLLSLPIIGTSFIQMGYNLTDMLWLGNYSTKAVAAVGTAGFFTWFGNALALIAKTGAEVGVAQSIGKKNEADIKSYIHNAVKMTLILGLVYGIILFIFRSSIIDFFKIADTEVVRMAEIFLAISAVGIIPLFINPVFTGIFNASGDSKTPFVANTIGLITNITLDPILIYGVGPIKSLGVIGAGIATVSAQFLVTILFLYALSKRSESYFKINVRGKFNKPILKNIFKIGLPVAMQNGLFSCFSMIIGRIISPWGYGAIAAQKVGSQIEAISWLSTGGLATALGAFVGQNYGARKGKRIYKGYFITIALAVAIGIFATLLLIFGGEAIFSLFSKEPQTVAIGKSYLRILGFSQLFMCIEITTAGVFNGLGKTIYPSVMSIILTGLRIPLALFLAYRTSLALDGVWWSISISSIFKGIVIIVMLYFFIYKKNVVSKEEAV</sequence>
<evidence type="ECO:0000313" key="2">
    <source>
        <dbReference type="Proteomes" id="UP001058074"/>
    </source>
</evidence>
<dbReference type="Proteomes" id="UP001058074">
    <property type="component" value="Unassembled WGS sequence"/>
</dbReference>
<evidence type="ECO:0000313" key="1">
    <source>
        <dbReference type="EMBL" id="GKX66989.1"/>
    </source>
</evidence>